<dbReference type="EMBL" id="GL377311">
    <property type="protein sequence ID" value="EFI93271.1"/>
    <property type="molecule type" value="Genomic_DNA"/>
</dbReference>
<dbReference type="RefSeq" id="XP_003028174.1">
    <property type="nucleotide sequence ID" value="XM_003028128.1"/>
</dbReference>
<dbReference type="GeneID" id="9591945"/>
<evidence type="ECO:0000256" key="1">
    <source>
        <dbReference type="SAM" id="MobiDB-lite"/>
    </source>
</evidence>
<organism evidence="3">
    <name type="scientific">Schizophyllum commune (strain H4-8 / FGSC 9210)</name>
    <name type="common">Split gill fungus</name>
    <dbReference type="NCBI Taxonomy" id="578458"/>
    <lineage>
        <taxon>Eukaryota</taxon>
        <taxon>Fungi</taxon>
        <taxon>Dikarya</taxon>
        <taxon>Basidiomycota</taxon>
        <taxon>Agaricomycotina</taxon>
        <taxon>Agaricomycetes</taxon>
        <taxon>Agaricomycetidae</taxon>
        <taxon>Agaricales</taxon>
        <taxon>Schizophyllaceae</taxon>
        <taxon>Schizophyllum</taxon>
    </lineage>
</organism>
<feature type="non-terminal residue" evidence="2">
    <location>
        <position position="582"/>
    </location>
</feature>
<gene>
    <name evidence="2" type="ORF">SCHCODRAFT_112905</name>
</gene>
<evidence type="ECO:0000313" key="3">
    <source>
        <dbReference type="Proteomes" id="UP000007431"/>
    </source>
</evidence>
<feature type="region of interest" description="Disordered" evidence="1">
    <location>
        <begin position="434"/>
        <end position="461"/>
    </location>
</feature>
<feature type="compositionally biased region" description="Basic residues" evidence="1">
    <location>
        <begin position="535"/>
        <end position="546"/>
    </location>
</feature>
<dbReference type="AlphaFoldDB" id="D8QGC0"/>
<dbReference type="KEGG" id="scm:SCHCO_02553499"/>
<reference evidence="2 3" key="1">
    <citation type="journal article" date="2010" name="Nat. Biotechnol.">
        <title>Genome sequence of the model mushroom Schizophyllum commune.</title>
        <authorList>
            <person name="Ohm R.A."/>
            <person name="de Jong J.F."/>
            <person name="Lugones L.G."/>
            <person name="Aerts A."/>
            <person name="Kothe E."/>
            <person name="Stajich J.E."/>
            <person name="de Vries R.P."/>
            <person name="Record E."/>
            <person name="Levasseur A."/>
            <person name="Baker S.E."/>
            <person name="Bartholomew K.A."/>
            <person name="Coutinho P.M."/>
            <person name="Erdmann S."/>
            <person name="Fowler T.J."/>
            <person name="Gathman A.C."/>
            <person name="Lombard V."/>
            <person name="Henrissat B."/>
            <person name="Knabe N."/>
            <person name="Kuees U."/>
            <person name="Lilly W.W."/>
            <person name="Lindquist E."/>
            <person name="Lucas S."/>
            <person name="Magnuson J.K."/>
            <person name="Piumi F."/>
            <person name="Raudaskoski M."/>
            <person name="Salamov A."/>
            <person name="Schmutz J."/>
            <person name="Schwarze F.W.M.R."/>
            <person name="vanKuyk P.A."/>
            <person name="Horton J.S."/>
            <person name="Grigoriev I.V."/>
            <person name="Woesten H.A.B."/>
        </authorList>
    </citation>
    <scope>NUCLEOTIDE SEQUENCE [LARGE SCALE GENOMIC DNA]</scope>
    <source>
        <strain evidence="3">H4-8 / FGSC 9210</strain>
    </source>
</reference>
<dbReference type="OrthoDB" id="3060654at2759"/>
<dbReference type="VEuPathDB" id="FungiDB:SCHCODRAFT_02553499"/>
<keyword evidence="3" id="KW-1185">Reference proteome</keyword>
<dbReference type="InParanoid" id="D8QGC0"/>
<name>D8QGC0_SCHCM</name>
<sequence>MAHIVKINNRDVIRLPLGRRQLPSVPPVKIVFQEEQGWLTPIGEPHGLLPTLLRLDRRSLFTGSTADLEVTYLIPPDEDASEVARVEEVCNRLKLGGNDGSYRLYGLMNTFLLESPLRTHLDALATFLITLPLEETCRLLDQLRFDNDDWAARAKRDPSAERILGRYEPRRHTYEIGELAFYALSPAFLSDDASVQILTNSCRTLDRPCHSPVFATKKPRCNGFICEFPYPPSHRAKEDKLSPLALLVNSHYKLQTYMAREPKSRRSCHLESYAEFLNRFMDLLYFVPPAGPLYVVPPPGPGASSGDRDVTDSLEMPDEEDLVNADKKDLINGLTTEEMSQVIWQVSNPRATDAARAQAAMLMFGMAGLPNANAHERQVPDSLERQVPDSLTIRFGGYEGFEVSRKNLLTGNSQKEPGQFMQYPAPAVAGVASYSAEASPPRPVSPSSSNSPPPPLPDRRPTLLARAELHSRERNPTCTSSTSLVRARLHSYEPEVTRSRPPSLVRLLLHSVVSFTNLSHAARLTPSSSLEQQRSAHRSSSVRRLAKAASAASQHPAHRLARRYESRRPAGQYVLHVEYFQL</sequence>
<proteinExistence type="predicted"/>
<dbReference type="eggNOG" id="ENOG502QQ2D">
    <property type="taxonomic scope" value="Eukaryota"/>
</dbReference>
<evidence type="ECO:0000313" key="2">
    <source>
        <dbReference type="EMBL" id="EFI93271.1"/>
    </source>
</evidence>
<dbReference type="HOGENOM" id="CLU_468643_0_0_1"/>
<accession>D8QGC0</accession>
<dbReference type="Proteomes" id="UP000007431">
    <property type="component" value="Unassembled WGS sequence"/>
</dbReference>
<protein>
    <submittedName>
        <fullName evidence="2">Uncharacterized protein</fullName>
    </submittedName>
</protein>
<feature type="region of interest" description="Disordered" evidence="1">
    <location>
        <begin position="525"/>
        <end position="561"/>
    </location>
</feature>